<accession>A0A9P7EYB5</accession>
<reference evidence="2" key="1">
    <citation type="journal article" date="2020" name="New Phytol.">
        <title>Comparative genomics reveals dynamic genome evolution in host specialist ectomycorrhizal fungi.</title>
        <authorList>
            <person name="Lofgren L.A."/>
            <person name="Nguyen N.H."/>
            <person name="Vilgalys R."/>
            <person name="Ruytinx J."/>
            <person name="Liao H.L."/>
            <person name="Branco S."/>
            <person name="Kuo A."/>
            <person name="LaButti K."/>
            <person name="Lipzen A."/>
            <person name="Andreopoulos W."/>
            <person name="Pangilinan J."/>
            <person name="Riley R."/>
            <person name="Hundley H."/>
            <person name="Na H."/>
            <person name="Barry K."/>
            <person name="Grigoriev I.V."/>
            <person name="Stajich J.E."/>
            <person name="Kennedy P.G."/>
        </authorList>
    </citation>
    <scope>NUCLEOTIDE SEQUENCE</scope>
    <source>
        <strain evidence="2">FC423</strain>
    </source>
</reference>
<feature type="region of interest" description="Disordered" evidence="1">
    <location>
        <begin position="98"/>
        <end position="119"/>
    </location>
</feature>
<keyword evidence="3" id="KW-1185">Reference proteome</keyword>
<feature type="compositionally biased region" description="Basic and acidic residues" evidence="1">
    <location>
        <begin position="63"/>
        <end position="77"/>
    </location>
</feature>
<evidence type="ECO:0000313" key="2">
    <source>
        <dbReference type="EMBL" id="KAG2095440.1"/>
    </source>
</evidence>
<proteinExistence type="predicted"/>
<dbReference type="AlphaFoldDB" id="A0A9P7EYB5"/>
<evidence type="ECO:0000313" key="3">
    <source>
        <dbReference type="Proteomes" id="UP000823399"/>
    </source>
</evidence>
<name>A0A9P7EYB5_9AGAM</name>
<feature type="non-terminal residue" evidence="2">
    <location>
        <position position="1"/>
    </location>
</feature>
<feature type="compositionally biased region" description="Low complexity" evidence="1">
    <location>
        <begin position="34"/>
        <end position="43"/>
    </location>
</feature>
<dbReference type="OrthoDB" id="2691487at2759"/>
<dbReference type="Proteomes" id="UP000823399">
    <property type="component" value="Unassembled WGS sequence"/>
</dbReference>
<protein>
    <submittedName>
        <fullName evidence="2">Uncharacterized protein</fullName>
    </submittedName>
</protein>
<dbReference type="EMBL" id="JABBWM010000074">
    <property type="protein sequence ID" value="KAG2095440.1"/>
    <property type="molecule type" value="Genomic_DNA"/>
</dbReference>
<dbReference type="RefSeq" id="XP_041287865.1">
    <property type="nucleotide sequence ID" value="XM_041430103.1"/>
</dbReference>
<feature type="non-terminal residue" evidence="2">
    <location>
        <position position="136"/>
    </location>
</feature>
<feature type="compositionally biased region" description="Pro residues" evidence="1">
    <location>
        <begin position="105"/>
        <end position="115"/>
    </location>
</feature>
<comment type="caution">
    <text evidence="2">The sequence shown here is derived from an EMBL/GenBank/DDBJ whole genome shotgun (WGS) entry which is preliminary data.</text>
</comment>
<feature type="region of interest" description="Disordered" evidence="1">
    <location>
        <begin position="1"/>
        <end position="77"/>
    </location>
</feature>
<organism evidence="2 3">
    <name type="scientific">Suillus discolor</name>
    <dbReference type="NCBI Taxonomy" id="1912936"/>
    <lineage>
        <taxon>Eukaryota</taxon>
        <taxon>Fungi</taxon>
        <taxon>Dikarya</taxon>
        <taxon>Basidiomycota</taxon>
        <taxon>Agaricomycotina</taxon>
        <taxon>Agaricomycetes</taxon>
        <taxon>Agaricomycetidae</taxon>
        <taxon>Boletales</taxon>
        <taxon>Suillineae</taxon>
        <taxon>Suillaceae</taxon>
        <taxon>Suillus</taxon>
    </lineage>
</organism>
<gene>
    <name evidence="2" type="ORF">F5147DRAFT_532432</name>
</gene>
<evidence type="ECO:0000256" key="1">
    <source>
        <dbReference type="SAM" id="MobiDB-lite"/>
    </source>
</evidence>
<dbReference type="GeneID" id="64692362"/>
<sequence length="136" mass="15205">SLHPTLCASRPSPQDLPLAPQPPPSPQDDPRPSRSPSYPRDFSLPPPDFSQPPQPPPPILPDSIHEDSSHTDAEFTDASERYYRTYHSMLNRRPCAADGTFLPHGTPPTPVPPKAPNNWSPYRNRIEFEAAEFAFK</sequence>
<feature type="compositionally biased region" description="Pro residues" evidence="1">
    <location>
        <begin position="44"/>
        <end position="60"/>
    </location>
</feature>